<reference evidence="1 2" key="1">
    <citation type="submission" date="2019-02" db="EMBL/GenBank/DDBJ databases">
        <title>Kribbella capetownensis sp. nov. and Kribbella speibonae sp. nov., isolated from soil.</title>
        <authorList>
            <person name="Curtis S.M."/>
            <person name="Norton I."/>
            <person name="Everest G.J."/>
            <person name="Meyers P.R."/>
        </authorList>
    </citation>
    <scope>NUCLEOTIDE SEQUENCE [LARGE SCALE GENOMIC DNA]</scope>
    <source>
        <strain evidence="1 2">KCTC 29219</strain>
    </source>
</reference>
<evidence type="ECO:0000313" key="2">
    <source>
        <dbReference type="Proteomes" id="UP000292346"/>
    </source>
</evidence>
<dbReference type="InterPro" id="IPR010310">
    <property type="entry name" value="T7SS_ESAT-6-like"/>
</dbReference>
<dbReference type="RefSeq" id="WP_131345308.1">
    <property type="nucleotide sequence ID" value="NZ_SJJZ01000004.1"/>
</dbReference>
<dbReference type="EMBL" id="SJJZ01000004">
    <property type="protein sequence ID" value="TCC04232.1"/>
    <property type="molecule type" value="Genomic_DNA"/>
</dbReference>
<dbReference type="Pfam" id="PF06013">
    <property type="entry name" value="WXG100"/>
    <property type="match status" value="1"/>
</dbReference>
<proteinExistence type="predicted"/>
<organism evidence="1 2">
    <name type="scientific">Kribbella soli</name>
    <dbReference type="NCBI Taxonomy" id="1124743"/>
    <lineage>
        <taxon>Bacteria</taxon>
        <taxon>Bacillati</taxon>
        <taxon>Actinomycetota</taxon>
        <taxon>Actinomycetes</taxon>
        <taxon>Propionibacteriales</taxon>
        <taxon>Kribbellaceae</taxon>
        <taxon>Kribbella</taxon>
    </lineage>
</organism>
<name>A0A4R0H6U4_9ACTN</name>
<sequence length="98" mass="10946">MLINYPLDAMARGAFDMVTANRKVTELQSQLQSAIQALLGAWQSQEGSPQLQAVQQLWIQANEEINLVLSRRSDALDDARIRMHRADRSAANALDIRA</sequence>
<dbReference type="Proteomes" id="UP000292346">
    <property type="component" value="Unassembled WGS sequence"/>
</dbReference>
<gene>
    <name evidence="1" type="ORF">E0H45_34705</name>
</gene>
<dbReference type="InterPro" id="IPR036689">
    <property type="entry name" value="ESAT-6-like_sf"/>
</dbReference>
<accession>A0A4R0H6U4</accession>
<dbReference type="SUPFAM" id="SSF140453">
    <property type="entry name" value="EsxAB dimer-like"/>
    <property type="match status" value="1"/>
</dbReference>
<protein>
    <recommendedName>
        <fullName evidence="3">WXG100 family type VII secretion target</fullName>
    </recommendedName>
</protein>
<dbReference type="Gene3D" id="1.10.287.1060">
    <property type="entry name" value="ESAT-6-like"/>
    <property type="match status" value="1"/>
</dbReference>
<evidence type="ECO:0000313" key="1">
    <source>
        <dbReference type="EMBL" id="TCC04232.1"/>
    </source>
</evidence>
<evidence type="ECO:0008006" key="3">
    <source>
        <dbReference type="Google" id="ProtNLM"/>
    </source>
</evidence>
<dbReference type="OrthoDB" id="3831350at2"/>
<dbReference type="AlphaFoldDB" id="A0A4R0H6U4"/>
<comment type="caution">
    <text evidence="1">The sequence shown here is derived from an EMBL/GenBank/DDBJ whole genome shotgun (WGS) entry which is preliminary data.</text>
</comment>
<keyword evidence="2" id="KW-1185">Reference proteome</keyword>